<name>M2RDC1_CERS8</name>
<feature type="compositionally biased region" description="Acidic residues" evidence="1">
    <location>
        <begin position="219"/>
        <end position="231"/>
    </location>
</feature>
<dbReference type="AlphaFoldDB" id="M2RDC1"/>
<dbReference type="STRING" id="914234.M2RDC1"/>
<evidence type="ECO:0000259" key="2">
    <source>
        <dbReference type="Pfam" id="PF20149"/>
    </source>
</evidence>
<reference evidence="3 4" key="1">
    <citation type="journal article" date="2012" name="Proc. Natl. Acad. Sci. U.S.A.">
        <title>Comparative genomics of Ceriporiopsis subvermispora and Phanerochaete chrysosporium provide insight into selective ligninolysis.</title>
        <authorList>
            <person name="Fernandez-Fueyo E."/>
            <person name="Ruiz-Duenas F.J."/>
            <person name="Ferreira P."/>
            <person name="Floudas D."/>
            <person name="Hibbett D.S."/>
            <person name="Canessa P."/>
            <person name="Larrondo L.F."/>
            <person name="James T.Y."/>
            <person name="Seelenfreund D."/>
            <person name="Lobos S."/>
            <person name="Polanco R."/>
            <person name="Tello M."/>
            <person name="Honda Y."/>
            <person name="Watanabe T."/>
            <person name="Watanabe T."/>
            <person name="Ryu J.S."/>
            <person name="Kubicek C.P."/>
            <person name="Schmoll M."/>
            <person name="Gaskell J."/>
            <person name="Hammel K.E."/>
            <person name="St John F.J."/>
            <person name="Vanden Wymelenberg A."/>
            <person name="Sabat G."/>
            <person name="Splinter BonDurant S."/>
            <person name="Syed K."/>
            <person name="Yadav J.S."/>
            <person name="Doddapaneni H."/>
            <person name="Subramanian V."/>
            <person name="Lavin J.L."/>
            <person name="Oguiza J.A."/>
            <person name="Perez G."/>
            <person name="Pisabarro A.G."/>
            <person name="Ramirez L."/>
            <person name="Santoyo F."/>
            <person name="Master E."/>
            <person name="Coutinho P.M."/>
            <person name="Henrissat B."/>
            <person name="Lombard V."/>
            <person name="Magnuson J.K."/>
            <person name="Kuees U."/>
            <person name="Hori C."/>
            <person name="Igarashi K."/>
            <person name="Samejima M."/>
            <person name="Held B.W."/>
            <person name="Barry K.W."/>
            <person name="LaButti K.M."/>
            <person name="Lapidus A."/>
            <person name="Lindquist E.A."/>
            <person name="Lucas S.M."/>
            <person name="Riley R."/>
            <person name="Salamov A.A."/>
            <person name="Hoffmeister D."/>
            <person name="Schwenk D."/>
            <person name="Hadar Y."/>
            <person name="Yarden O."/>
            <person name="de Vries R.P."/>
            <person name="Wiebenga A."/>
            <person name="Stenlid J."/>
            <person name="Eastwood D."/>
            <person name="Grigoriev I.V."/>
            <person name="Berka R.M."/>
            <person name="Blanchette R.A."/>
            <person name="Kersten P."/>
            <person name="Martinez A.T."/>
            <person name="Vicuna R."/>
            <person name="Cullen D."/>
        </authorList>
    </citation>
    <scope>NUCLEOTIDE SEQUENCE [LARGE SCALE GENOMIC DNA]</scope>
    <source>
        <strain evidence="3 4">B</strain>
    </source>
</reference>
<feature type="region of interest" description="Disordered" evidence="1">
    <location>
        <begin position="518"/>
        <end position="544"/>
    </location>
</feature>
<protein>
    <recommendedName>
        <fullName evidence="2">DUF6532 domain-containing protein</fullName>
    </recommendedName>
</protein>
<feature type="compositionally biased region" description="Polar residues" evidence="1">
    <location>
        <begin position="191"/>
        <end position="205"/>
    </location>
</feature>
<keyword evidence="4" id="KW-1185">Reference proteome</keyword>
<dbReference type="HOGENOM" id="CLU_434782_0_0_1"/>
<proteinExistence type="predicted"/>
<feature type="region of interest" description="Disordered" evidence="1">
    <location>
        <begin position="1"/>
        <end position="35"/>
    </location>
</feature>
<evidence type="ECO:0000256" key="1">
    <source>
        <dbReference type="SAM" id="MobiDB-lite"/>
    </source>
</evidence>
<dbReference type="Pfam" id="PF20149">
    <property type="entry name" value="DUF6532"/>
    <property type="match status" value="1"/>
</dbReference>
<feature type="region of interest" description="Disordered" evidence="1">
    <location>
        <begin position="80"/>
        <end position="242"/>
    </location>
</feature>
<dbReference type="OrthoDB" id="2804135at2759"/>
<organism evidence="3 4">
    <name type="scientific">Ceriporiopsis subvermispora (strain B)</name>
    <name type="common">White-rot fungus</name>
    <name type="synonym">Gelatoporia subvermispora</name>
    <dbReference type="NCBI Taxonomy" id="914234"/>
    <lineage>
        <taxon>Eukaryota</taxon>
        <taxon>Fungi</taxon>
        <taxon>Dikarya</taxon>
        <taxon>Basidiomycota</taxon>
        <taxon>Agaricomycotina</taxon>
        <taxon>Agaricomycetes</taxon>
        <taxon>Polyporales</taxon>
        <taxon>Gelatoporiaceae</taxon>
        <taxon>Gelatoporia</taxon>
    </lineage>
</organism>
<feature type="compositionally biased region" description="Basic and acidic residues" evidence="1">
    <location>
        <begin position="112"/>
        <end position="123"/>
    </location>
</feature>
<dbReference type="EMBL" id="KB445798">
    <property type="protein sequence ID" value="EMD36417.1"/>
    <property type="molecule type" value="Genomic_DNA"/>
</dbReference>
<evidence type="ECO:0000313" key="3">
    <source>
        <dbReference type="EMBL" id="EMD36417.1"/>
    </source>
</evidence>
<gene>
    <name evidence="3" type="ORF">CERSUDRAFT_115431</name>
</gene>
<feature type="compositionally biased region" description="Polar residues" evidence="1">
    <location>
        <begin position="1"/>
        <end position="17"/>
    </location>
</feature>
<dbReference type="InterPro" id="IPR045341">
    <property type="entry name" value="DUF6532"/>
</dbReference>
<sequence length="544" mass="59779">MSSYQTRTSSKALSQPNYRKLAGVDSETPKPRRTAEEIRLARQEAEEKRKLVEEAQVAEDATKRALIQRIAELENQLAREDVAMDSPRHTPTNGVLVEHKAPTKVPKKARVHRGDVDAAREALAKAPAKRSHGHVQAASLPRGKENRPPGPEAALQVRKRKTASDGADAGQSAIKKSKPAHPSGVRKTWSGPATSSPKTVLSTPVPSAPTGILVSVSADDGEDIGEDEESPEVQTGTRHTSQGIVSVVHGVNSDGAALHTSARATAAVQRSNGSRKFTNDDLPIPRARLSQWRDILIPRYLQAIGDFGGNPWNLTGLNLVGILQDLWDEIFPEHPVMVAPREAVFCLAQQKIYEWRTNIARAGLEAVEAFMLDEFMFRTADERGEYVRYALGPGLPFRYKVIEQGREAGERLSGPYQSPYLLRTLGTHYMASRKTALSMVYPYAALALCVVAVERALRRWESGTFSSDGLLKFSHDNYSMATTHHLSAIINLKERTWTDITVEADTYAYCTDLALPGSAGDDGNQENAEDERMAIVEDSDEDEE</sequence>
<accession>M2RDC1</accession>
<feature type="compositionally biased region" description="Polar residues" evidence="1">
    <location>
        <begin position="232"/>
        <end position="242"/>
    </location>
</feature>
<evidence type="ECO:0000313" key="4">
    <source>
        <dbReference type="Proteomes" id="UP000016930"/>
    </source>
</evidence>
<dbReference type="Proteomes" id="UP000016930">
    <property type="component" value="Unassembled WGS sequence"/>
</dbReference>
<feature type="domain" description="DUF6532" evidence="2">
    <location>
        <begin position="393"/>
        <end position="489"/>
    </location>
</feature>